<dbReference type="RefSeq" id="WP_272427551.1">
    <property type="nucleotide sequence ID" value="NZ_JAGTJJ010000061.1"/>
</dbReference>
<dbReference type="EMBL" id="JAGTJJ010000061">
    <property type="protein sequence ID" value="MDC3987929.1"/>
    <property type="molecule type" value="Genomic_DNA"/>
</dbReference>
<reference evidence="1 2" key="1">
    <citation type="submission" date="2021-04" db="EMBL/GenBank/DDBJ databases">
        <title>Genome analysis of Polyangium sp.</title>
        <authorList>
            <person name="Li Y."/>
            <person name="Wang J."/>
        </authorList>
    </citation>
    <scope>NUCLEOTIDE SEQUENCE [LARGE SCALE GENOMIC DNA]</scope>
    <source>
        <strain evidence="1 2">SDU14</strain>
    </source>
</reference>
<comment type="caution">
    <text evidence="1">The sequence shown here is derived from an EMBL/GenBank/DDBJ whole genome shotgun (WGS) entry which is preliminary data.</text>
</comment>
<gene>
    <name evidence="1" type="ORF">KEG57_46115</name>
</gene>
<keyword evidence="2" id="KW-1185">Reference proteome</keyword>
<accession>A0A9X3XCL4</accession>
<protein>
    <submittedName>
        <fullName evidence="1">Uncharacterized protein</fullName>
    </submittedName>
</protein>
<sequence length="104" mass="10851">MTRRNPLDHRLADDRSALLAPVGATSDPVAALWGIPGADPRTTLLAVLVQGEVTAAAAGDINAATVAHDAATRLFGMMRDTNATAAARAAHDAVGKRIRAMKRR</sequence>
<organism evidence="1 2">
    <name type="scientific">Polyangium jinanense</name>
    <dbReference type="NCBI Taxonomy" id="2829994"/>
    <lineage>
        <taxon>Bacteria</taxon>
        <taxon>Pseudomonadati</taxon>
        <taxon>Myxococcota</taxon>
        <taxon>Polyangia</taxon>
        <taxon>Polyangiales</taxon>
        <taxon>Polyangiaceae</taxon>
        <taxon>Polyangium</taxon>
    </lineage>
</organism>
<evidence type="ECO:0000313" key="1">
    <source>
        <dbReference type="EMBL" id="MDC3987929.1"/>
    </source>
</evidence>
<proteinExistence type="predicted"/>
<dbReference type="Proteomes" id="UP001151081">
    <property type="component" value="Unassembled WGS sequence"/>
</dbReference>
<evidence type="ECO:0000313" key="2">
    <source>
        <dbReference type="Proteomes" id="UP001151081"/>
    </source>
</evidence>
<dbReference type="AlphaFoldDB" id="A0A9X3XCL4"/>
<name>A0A9X3XCL4_9BACT</name>